<gene>
    <name evidence="6" type="ORF">J2Z79_002390</name>
</gene>
<dbReference type="Proteomes" id="UP001519289">
    <property type="component" value="Unassembled WGS sequence"/>
</dbReference>
<dbReference type="PANTHER" id="PTHR11496">
    <property type="entry name" value="ALCOHOL DEHYDROGENASE"/>
    <property type="match status" value="1"/>
</dbReference>
<sequence>MIPRYYEFYNPVKVLSGESALENLPYELEHLQASRPMLLTNRELTQVGLTGLVEDALRSGGLTFAARFEEIPPDSSVHVVNAAGRAFREARCDAIVALGGGSVIDTAKGLRVLIGQETDDIMHYMGADILKPRRHVPFAVIPTTAGTGSEATLVAVIAHPERQVKMEFVSHHLLPDLAVLDPRMTRSLPPRLTASTGVDALVHAIEAYTCIQRNPLSDAYAWAAIELIREYLPRAVANGQDVEARLAMANAALMAGAAFSNSMVGLVHAIGHACGGVSRVAHGDAMAILLPHVMAYNLDVLHERYGRLLLPLAGPEVYAATPAAERGAKAVAVVRDFTQRLSQACGLPLRLREVGVTEDALSAIARTAINDGALLMNPKEAELDDVLQILHQAF</sequence>
<keyword evidence="2 6" id="KW-0560">Oxidoreductase</keyword>
<dbReference type="RefSeq" id="WP_209467095.1">
    <property type="nucleotide sequence ID" value="NZ_JAGGLG010000020.1"/>
</dbReference>
<name>A0ABS4JTU7_9FIRM</name>
<dbReference type="EC" id="1.1.1.1" evidence="6"/>
<dbReference type="Gene3D" id="1.20.1090.10">
    <property type="entry name" value="Dehydroquinate synthase-like - alpha domain"/>
    <property type="match status" value="1"/>
</dbReference>
<dbReference type="PANTHER" id="PTHR11496:SF102">
    <property type="entry name" value="ALCOHOL DEHYDROGENASE 4"/>
    <property type="match status" value="1"/>
</dbReference>
<evidence type="ECO:0000313" key="6">
    <source>
        <dbReference type="EMBL" id="MBP2018974.1"/>
    </source>
</evidence>
<dbReference type="InterPro" id="IPR056798">
    <property type="entry name" value="ADH_Fe_C"/>
</dbReference>
<dbReference type="InterPro" id="IPR001670">
    <property type="entry name" value="ADH_Fe/GldA"/>
</dbReference>
<dbReference type="InterPro" id="IPR039697">
    <property type="entry name" value="Alcohol_dehydrogenase_Fe"/>
</dbReference>
<keyword evidence="3" id="KW-0520">NAD</keyword>
<dbReference type="CDD" id="cd14865">
    <property type="entry name" value="Fe-ADH-like"/>
    <property type="match status" value="1"/>
</dbReference>
<evidence type="ECO:0000259" key="5">
    <source>
        <dbReference type="Pfam" id="PF25137"/>
    </source>
</evidence>
<evidence type="ECO:0000259" key="4">
    <source>
        <dbReference type="Pfam" id="PF00465"/>
    </source>
</evidence>
<dbReference type="Pfam" id="PF00465">
    <property type="entry name" value="Fe-ADH"/>
    <property type="match status" value="1"/>
</dbReference>
<evidence type="ECO:0000256" key="3">
    <source>
        <dbReference type="ARBA" id="ARBA00023027"/>
    </source>
</evidence>
<keyword evidence="7" id="KW-1185">Reference proteome</keyword>
<accession>A0ABS4JTU7</accession>
<evidence type="ECO:0000256" key="1">
    <source>
        <dbReference type="ARBA" id="ARBA00007358"/>
    </source>
</evidence>
<dbReference type="PROSITE" id="PS00913">
    <property type="entry name" value="ADH_IRON_1"/>
    <property type="match status" value="1"/>
</dbReference>
<comment type="similarity">
    <text evidence="1">Belongs to the iron-containing alcohol dehydrogenase family.</text>
</comment>
<feature type="domain" description="Alcohol dehydrogenase iron-type/glycerol dehydrogenase GldA" evidence="4">
    <location>
        <begin position="11"/>
        <end position="182"/>
    </location>
</feature>
<dbReference type="EMBL" id="JAGGLG010000020">
    <property type="protein sequence ID" value="MBP2018974.1"/>
    <property type="molecule type" value="Genomic_DNA"/>
</dbReference>
<dbReference type="SUPFAM" id="SSF56796">
    <property type="entry name" value="Dehydroquinate synthase-like"/>
    <property type="match status" value="1"/>
</dbReference>
<proteinExistence type="inferred from homology"/>
<organism evidence="6 7">
    <name type="scientific">Symbiobacterium terraclitae</name>
    <dbReference type="NCBI Taxonomy" id="557451"/>
    <lineage>
        <taxon>Bacteria</taxon>
        <taxon>Bacillati</taxon>
        <taxon>Bacillota</taxon>
        <taxon>Clostridia</taxon>
        <taxon>Eubacteriales</taxon>
        <taxon>Symbiobacteriaceae</taxon>
        <taxon>Symbiobacterium</taxon>
    </lineage>
</organism>
<evidence type="ECO:0000256" key="2">
    <source>
        <dbReference type="ARBA" id="ARBA00023002"/>
    </source>
</evidence>
<protein>
    <submittedName>
        <fullName evidence="6">Alcohol dehydrogenase</fullName>
        <ecNumber evidence="6">1.1.1.1</ecNumber>
    </submittedName>
</protein>
<dbReference type="GO" id="GO:0004022">
    <property type="term" value="F:alcohol dehydrogenase (NAD+) activity"/>
    <property type="evidence" value="ECO:0007669"/>
    <property type="project" value="UniProtKB-EC"/>
</dbReference>
<dbReference type="Pfam" id="PF25137">
    <property type="entry name" value="ADH_Fe_C"/>
    <property type="match status" value="1"/>
</dbReference>
<reference evidence="6 7" key="1">
    <citation type="submission" date="2021-03" db="EMBL/GenBank/DDBJ databases">
        <title>Genomic Encyclopedia of Type Strains, Phase IV (KMG-IV): sequencing the most valuable type-strain genomes for metagenomic binning, comparative biology and taxonomic classification.</title>
        <authorList>
            <person name="Goeker M."/>
        </authorList>
    </citation>
    <scope>NUCLEOTIDE SEQUENCE [LARGE SCALE GENOMIC DNA]</scope>
    <source>
        <strain evidence="6 7">DSM 27138</strain>
    </source>
</reference>
<feature type="domain" description="Fe-containing alcohol dehydrogenase-like C-terminal" evidence="5">
    <location>
        <begin position="193"/>
        <end position="394"/>
    </location>
</feature>
<dbReference type="Gene3D" id="3.40.50.1970">
    <property type="match status" value="1"/>
</dbReference>
<dbReference type="InterPro" id="IPR018211">
    <property type="entry name" value="ADH_Fe_CS"/>
</dbReference>
<comment type="caution">
    <text evidence="6">The sequence shown here is derived from an EMBL/GenBank/DDBJ whole genome shotgun (WGS) entry which is preliminary data.</text>
</comment>
<evidence type="ECO:0000313" key="7">
    <source>
        <dbReference type="Proteomes" id="UP001519289"/>
    </source>
</evidence>